<comment type="cofactor">
    <cofactor evidence="1">
        <name>Fe(2+)</name>
        <dbReference type="ChEBI" id="CHEBI:29033"/>
    </cofactor>
</comment>
<dbReference type="SMART" id="SM01150">
    <property type="entry name" value="DUF1338"/>
    <property type="match status" value="1"/>
</dbReference>
<evidence type="ECO:0000256" key="5">
    <source>
        <dbReference type="ARBA" id="ARBA00035013"/>
    </source>
</evidence>
<dbReference type="Gene3D" id="3.10.180.50">
    <property type="match status" value="1"/>
</dbReference>
<comment type="similarity">
    <text evidence="5">Belongs to the 2-oxoadipate dioxygenase/decarboxylase family.</text>
</comment>
<keyword evidence="9" id="KW-1185">Reference proteome</keyword>
<evidence type="ECO:0000256" key="3">
    <source>
        <dbReference type="ARBA" id="ARBA00023002"/>
    </source>
</evidence>
<organism evidence="8 9">
    <name type="scientific">Catenovulum agarivorans DS-2</name>
    <dbReference type="NCBI Taxonomy" id="1328313"/>
    <lineage>
        <taxon>Bacteria</taxon>
        <taxon>Pseudomonadati</taxon>
        <taxon>Pseudomonadota</taxon>
        <taxon>Gammaproteobacteria</taxon>
        <taxon>Alteromonadales</taxon>
        <taxon>Alteromonadaceae</taxon>
        <taxon>Catenovulum</taxon>
    </lineage>
</organism>
<dbReference type="PANTHER" id="PTHR31136">
    <property type="entry name" value="DUF1338 DOMAIN-CONTAINING PROTEIN"/>
    <property type="match status" value="1"/>
</dbReference>
<evidence type="ECO:0000256" key="7">
    <source>
        <dbReference type="ARBA" id="ARBA00035045"/>
    </source>
</evidence>
<evidence type="ECO:0000256" key="4">
    <source>
        <dbReference type="ARBA" id="ARBA00023004"/>
    </source>
</evidence>
<evidence type="ECO:0000313" key="9">
    <source>
        <dbReference type="Proteomes" id="UP000019276"/>
    </source>
</evidence>
<protein>
    <recommendedName>
        <fullName evidence="6">2-oxoadipate dioxygenase/decarboxylase</fullName>
        <ecNumber evidence="6">1.13.11.93</ecNumber>
    </recommendedName>
    <alternativeName>
        <fullName evidence="7">2-hydroxyglutarate synthase</fullName>
    </alternativeName>
</protein>
<dbReference type="Proteomes" id="UP000019276">
    <property type="component" value="Unassembled WGS sequence"/>
</dbReference>
<dbReference type="AlphaFoldDB" id="W7QUI3"/>
<dbReference type="PANTHER" id="PTHR31136:SF5">
    <property type="entry name" value="2-OXOADIPATE DIOXYGENASE_DECARBOXYLASE, CHLOROPLASTIC"/>
    <property type="match status" value="1"/>
</dbReference>
<keyword evidence="2" id="KW-0223">Dioxygenase</keyword>
<dbReference type="EMBL" id="ARZY01000030">
    <property type="protein sequence ID" value="EWH09065.1"/>
    <property type="molecule type" value="Genomic_DNA"/>
</dbReference>
<evidence type="ECO:0000256" key="1">
    <source>
        <dbReference type="ARBA" id="ARBA00001954"/>
    </source>
</evidence>
<name>W7QUI3_9ALTE</name>
<dbReference type="GO" id="GO:0051213">
    <property type="term" value="F:dioxygenase activity"/>
    <property type="evidence" value="ECO:0007669"/>
    <property type="project" value="UniProtKB-KW"/>
</dbReference>
<accession>W7QUI3</accession>
<dbReference type="InterPro" id="IPR009770">
    <property type="entry name" value="HGLS"/>
</dbReference>
<evidence type="ECO:0000256" key="6">
    <source>
        <dbReference type="ARBA" id="ARBA00035023"/>
    </source>
</evidence>
<dbReference type="EC" id="1.13.11.93" evidence="6"/>
<sequence>MGGVMARASFPHLMHKLWVDYVALNPDADKIHALLSPNAQVENDHIALRTLDHPKINIYVLASFFEKYGFVEQDTYTFPEKKLKAKYYQHPTEPSWPKIFISQLILDQLPKALQTLLTDKVTQIPANKLKTERLLYAGRLWSCSYDEYLALANVSEYAAWWAALGFHANHFTVLVNSLKTKEGDEINIEQVNQSLKLVGYQLNNYGGEIKGSKQDLLLQSATLAYQKKMPFNDGMYSIPTCYYEFAQRFANEDGEQFDGFVPSSADKIFQSTDRNQ</sequence>
<keyword evidence="4" id="KW-0408">Iron</keyword>
<evidence type="ECO:0000313" key="8">
    <source>
        <dbReference type="EMBL" id="EWH09065.1"/>
    </source>
</evidence>
<keyword evidence="3" id="KW-0560">Oxidoreductase</keyword>
<dbReference type="STRING" id="1328313.DS2_14374"/>
<comment type="caution">
    <text evidence="8">The sequence shown here is derived from an EMBL/GenBank/DDBJ whole genome shotgun (WGS) entry which is preliminary data.</text>
</comment>
<reference evidence="8 9" key="1">
    <citation type="journal article" date="2014" name="Genome Announc.">
        <title>Draft Genome Sequence of the Agar-Degrading Bacterium Catenovulum sp. Strain DS-2, Isolated from Intestines of Haliotis diversicolor.</title>
        <authorList>
            <person name="Shan D."/>
            <person name="Li X."/>
            <person name="Gu Z."/>
            <person name="Wei G."/>
            <person name="Gao Z."/>
            <person name="Shao Z."/>
        </authorList>
    </citation>
    <scope>NUCLEOTIDE SEQUENCE [LARGE SCALE GENOMIC DNA]</scope>
    <source>
        <strain evidence="8 9">DS-2</strain>
    </source>
</reference>
<proteinExistence type="inferred from homology"/>
<dbReference type="CDD" id="cd16350">
    <property type="entry name" value="VOC_like"/>
    <property type="match status" value="1"/>
</dbReference>
<dbReference type="eggNOG" id="COG5383">
    <property type="taxonomic scope" value="Bacteria"/>
</dbReference>
<evidence type="ECO:0000256" key="2">
    <source>
        <dbReference type="ARBA" id="ARBA00022964"/>
    </source>
</evidence>
<gene>
    <name evidence="8" type="ORF">DS2_14374</name>
</gene>
<dbReference type="Pfam" id="PF07063">
    <property type="entry name" value="HGLS"/>
    <property type="match status" value="1"/>
</dbReference>